<organism evidence="6 7">
    <name type="scientific">Halopseudomonas xinjiangensis</name>
    <dbReference type="NCBI Taxonomy" id="487184"/>
    <lineage>
        <taxon>Bacteria</taxon>
        <taxon>Pseudomonadati</taxon>
        <taxon>Pseudomonadota</taxon>
        <taxon>Gammaproteobacteria</taxon>
        <taxon>Pseudomonadales</taxon>
        <taxon>Pseudomonadaceae</taxon>
        <taxon>Halopseudomonas</taxon>
    </lineage>
</organism>
<gene>
    <name evidence="6" type="ORF">SAMN05216421_2357</name>
</gene>
<dbReference type="Proteomes" id="UP000243207">
    <property type="component" value="Chromosome I"/>
</dbReference>
<dbReference type="InterPro" id="IPR024775">
    <property type="entry name" value="DinB-like"/>
</dbReference>
<keyword evidence="2" id="KW-0408">Iron</keyword>
<dbReference type="STRING" id="487184.SAMN05216421_2357"/>
<evidence type="ECO:0000256" key="2">
    <source>
        <dbReference type="ARBA" id="ARBA00023004"/>
    </source>
</evidence>
<evidence type="ECO:0000259" key="5">
    <source>
        <dbReference type="Pfam" id="PF12867"/>
    </source>
</evidence>
<dbReference type="InterPro" id="IPR017806">
    <property type="entry name" value="EgtB"/>
</dbReference>
<dbReference type="InterPro" id="IPR042095">
    <property type="entry name" value="SUMF_sf"/>
</dbReference>
<keyword evidence="1" id="KW-0560">Oxidoreductase</keyword>
<feature type="domain" description="Sulfatase-modifying factor enzyme-like" evidence="4">
    <location>
        <begin position="186"/>
        <end position="320"/>
    </location>
</feature>
<dbReference type="InterPro" id="IPR005532">
    <property type="entry name" value="SUMF_dom"/>
</dbReference>
<dbReference type="Pfam" id="PF12867">
    <property type="entry name" value="DinB_2"/>
    <property type="match status" value="1"/>
</dbReference>
<dbReference type="RefSeq" id="WP_093394893.1">
    <property type="nucleotide sequence ID" value="NZ_LT629736.1"/>
</dbReference>
<evidence type="ECO:0000256" key="3">
    <source>
        <dbReference type="ARBA" id="ARBA00037882"/>
    </source>
</evidence>
<dbReference type="InterPro" id="IPR051043">
    <property type="entry name" value="Sulfatase_Mod_Factor_Kinase"/>
</dbReference>
<dbReference type="InterPro" id="IPR034660">
    <property type="entry name" value="DinB/YfiT-like"/>
</dbReference>
<dbReference type="InterPro" id="IPR016187">
    <property type="entry name" value="CTDL_fold"/>
</dbReference>
<dbReference type="SUPFAM" id="SSF109854">
    <property type="entry name" value="DinB/YfiT-like putative metalloenzymes"/>
    <property type="match status" value="1"/>
</dbReference>
<dbReference type="OrthoDB" id="9768004at2"/>
<dbReference type="GO" id="GO:0052699">
    <property type="term" value="P:ergothioneine biosynthetic process"/>
    <property type="evidence" value="ECO:0007669"/>
    <property type="project" value="InterPro"/>
</dbReference>
<dbReference type="Gene3D" id="1.20.120.450">
    <property type="entry name" value="dinb family like domain"/>
    <property type="match status" value="1"/>
</dbReference>
<comment type="pathway">
    <text evidence="3">Amino-acid biosynthesis; ergothioneine biosynthesis.</text>
</comment>
<dbReference type="PANTHER" id="PTHR23150">
    <property type="entry name" value="SULFATASE MODIFYING FACTOR 1, 2"/>
    <property type="match status" value="1"/>
</dbReference>
<dbReference type="SUPFAM" id="SSF56436">
    <property type="entry name" value="C-type lectin-like"/>
    <property type="match status" value="1"/>
</dbReference>
<evidence type="ECO:0000256" key="1">
    <source>
        <dbReference type="ARBA" id="ARBA00023002"/>
    </source>
</evidence>
<dbReference type="AlphaFoldDB" id="A0A1H1VRB0"/>
<name>A0A1H1VRB0_9GAMM</name>
<keyword evidence="7" id="KW-1185">Reference proteome</keyword>
<dbReference type="Pfam" id="PF03781">
    <property type="entry name" value="FGE-sulfatase"/>
    <property type="match status" value="1"/>
</dbReference>
<protein>
    <submittedName>
        <fullName evidence="6">Ergothioneine biosynthesis protein EgtB</fullName>
    </submittedName>
</protein>
<dbReference type="Gene3D" id="3.90.1580.10">
    <property type="entry name" value="paralog of FGE (formylglycine-generating enzyme)"/>
    <property type="match status" value="2"/>
</dbReference>
<dbReference type="EMBL" id="LT629736">
    <property type="protein sequence ID" value="SDS86559.1"/>
    <property type="molecule type" value="Genomic_DNA"/>
</dbReference>
<evidence type="ECO:0000313" key="6">
    <source>
        <dbReference type="EMBL" id="SDS86559.1"/>
    </source>
</evidence>
<evidence type="ECO:0000259" key="4">
    <source>
        <dbReference type="Pfam" id="PF03781"/>
    </source>
</evidence>
<dbReference type="NCBIfam" id="TIGR03440">
    <property type="entry name" value="egtB_TIGR03440"/>
    <property type="match status" value="1"/>
</dbReference>
<proteinExistence type="predicted"/>
<feature type="domain" description="DinB-like" evidence="5">
    <location>
        <begin position="17"/>
        <end position="149"/>
    </location>
</feature>
<reference evidence="7" key="1">
    <citation type="submission" date="2016-10" db="EMBL/GenBank/DDBJ databases">
        <authorList>
            <person name="Varghese N."/>
            <person name="Submissions S."/>
        </authorList>
    </citation>
    <scope>NUCLEOTIDE SEQUENCE [LARGE SCALE GENOMIC DNA]</scope>
    <source>
        <strain evidence="7">NRRL B-51270</strain>
    </source>
</reference>
<evidence type="ECO:0000313" key="7">
    <source>
        <dbReference type="Proteomes" id="UP000243207"/>
    </source>
</evidence>
<dbReference type="PANTHER" id="PTHR23150:SF36">
    <property type="entry name" value="HERCYNINE OXYGENASE"/>
    <property type="match status" value="1"/>
</dbReference>
<sequence>MSVHNPLLRSEVLASRYDEVRAHTRSLIEGLSDEDCQLQSMADASPTKWHLAHTTWFFETFVLASLENPPPPFDPAFKVLFNSYYVGVGERHQRNERGLISRPSLKEVLEYRDVVDQQVRKAFAAGGFSDTLLALVELGLNHEQQHQELLLTDQKHHFACNPLWPAWRSSSRDQAPQAGRDQARQFARCEGGLVEIGHVGDGFSYDNEGPRHRVWLDPFEIQTRNVSNGDYLAFMAEGGYNRPELWLSDGWDELNKQGWQAPLYWRYRDGDWYSFTLHGEQAIDHEAPVTHLSFYEAEAYARWAGARLPTEAEWECAAASDLPLSGLFDEVWQWTNSAYLPYPRYQPAAGAVGEYNGKFMINQMVLRGSSLATPPGHARVSYRNFFPPQARWQFSGLRLARCI</sequence>
<accession>A0A1H1VRB0</accession>